<protein>
    <submittedName>
        <fullName evidence="2">Uncharacterized protein</fullName>
    </submittedName>
</protein>
<dbReference type="RefSeq" id="XP_058333925.1">
    <property type="nucleotide sequence ID" value="XM_058470784.1"/>
</dbReference>
<evidence type="ECO:0000313" key="2">
    <source>
        <dbReference type="EMBL" id="KAJ5246504.1"/>
    </source>
</evidence>
<proteinExistence type="predicted"/>
<gene>
    <name evidence="2" type="ORF">N7468_001487</name>
</gene>
<keyword evidence="3" id="KW-1185">Reference proteome</keyword>
<feature type="chain" id="PRO_5040877304" evidence="1">
    <location>
        <begin position="20"/>
        <end position="136"/>
    </location>
</feature>
<evidence type="ECO:0000256" key="1">
    <source>
        <dbReference type="SAM" id="SignalP"/>
    </source>
</evidence>
<dbReference type="AlphaFoldDB" id="A0A9W9TYP8"/>
<sequence length="136" mass="14344">MKFITLAPSVLALATGILGMPSLALKRNPTGSFGLVAYGIEKHPIAVFYSDGLADAGDSSKWTHGSLTTEVSSDDLILDSNTLLYILTTDGEATPVGFTGNGRETPANATTENFIFFMGVSSRGCRLIGPWPARFG</sequence>
<reference evidence="2" key="1">
    <citation type="submission" date="2022-11" db="EMBL/GenBank/DDBJ databases">
        <authorList>
            <person name="Petersen C."/>
        </authorList>
    </citation>
    <scope>NUCLEOTIDE SEQUENCE</scope>
    <source>
        <strain evidence="2">IBT 19713</strain>
    </source>
</reference>
<comment type="caution">
    <text evidence="2">The sequence shown here is derived from an EMBL/GenBank/DDBJ whole genome shotgun (WGS) entry which is preliminary data.</text>
</comment>
<name>A0A9W9TYP8_9EURO</name>
<organism evidence="2 3">
    <name type="scientific">Penicillium chermesinum</name>
    <dbReference type="NCBI Taxonomy" id="63820"/>
    <lineage>
        <taxon>Eukaryota</taxon>
        <taxon>Fungi</taxon>
        <taxon>Dikarya</taxon>
        <taxon>Ascomycota</taxon>
        <taxon>Pezizomycotina</taxon>
        <taxon>Eurotiomycetes</taxon>
        <taxon>Eurotiomycetidae</taxon>
        <taxon>Eurotiales</taxon>
        <taxon>Aspergillaceae</taxon>
        <taxon>Penicillium</taxon>
    </lineage>
</organism>
<accession>A0A9W9TYP8</accession>
<evidence type="ECO:0000313" key="3">
    <source>
        <dbReference type="Proteomes" id="UP001150941"/>
    </source>
</evidence>
<dbReference type="GeneID" id="83198087"/>
<dbReference type="EMBL" id="JAPQKS010000002">
    <property type="protein sequence ID" value="KAJ5246504.1"/>
    <property type="molecule type" value="Genomic_DNA"/>
</dbReference>
<keyword evidence="1" id="KW-0732">Signal</keyword>
<feature type="signal peptide" evidence="1">
    <location>
        <begin position="1"/>
        <end position="19"/>
    </location>
</feature>
<reference evidence="2" key="2">
    <citation type="journal article" date="2023" name="IMA Fungus">
        <title>Comparative genomic study of the Penicillium genus elucidates a diverse pangenome and 15 lateral gene transfer events.</title>
        <authorList>
            <person name="Petersen C."/>
            <person name="Sorensen T."/>
            <person name="Nielsen M.R."/>
            <person name="Sondergaard T.E."/>
            <person name="Sorensen J.L."/>
            <person name="Fitzpatrick D.A."/>
            <person name="Frisvad J.C."/>
            <person name="Nielsen K.L."/>
        </authorList>
    </citation>
    <scope>NUCLEOTIDE SEQUENCE</scope>
    <source>
        <strain evidence="2">IBT 19713</strain>
    </source>
</reference>
<dbReference type="OrthoDB" id="5230873at2759"/>
<dbReference type="Proteomes" id="UP001150941">
    <property type="component" value="Unassembled WGS sequence"/>
</dbReference>